<dbReference type="OrthoDB" id="1578244at2759"/>
<name>A0A5J9WQP3_9POAL</name>
<sequence length="301" mass="32967">MVREFLAVVARAVIQWALATLLLANGAAFCLIAAVSERLRLGPPCILCARVHRLLCSSAAAGDGRDALHLLVCDAHLAAVADAGLEQPPRHVPDRSSAESKEELEADDGDKVSEAELEEVQELISDIVLSDAMGCSKLLDQHGLLEASLVYKLVKSTNEPGCDFAKFVWKKIAPPKVQVFAWLVVQQRVCRANLHAQVIVDDDKCEVCSTEVEDTYHIFFCCSFARSFCNAIGVEPMPDTSACTPWRLRWPASTPAQNRGTLTLLCLWPLYGSTGMMSVFHEAVPCLSRALNNCRDEATLW</sequence>
<organism evidence="3 4">
    <name type="scientific">Eragrostis curvula</name>
    <name type="common">weeping love grass</name>
    <dbReference type="NCBI Taxonomy" id="38414"/>
    <lineage>
        <taxon>Eukaryota</taxon>
        <taxon>Viridiplantae</taxon>
        <taxon>Streptophyta</taxon>
        <taxon>Embryophyta</taxon>
        <taxon>Tracheophyta</taxon>
        <taxon>Spermatophyta</taxon>
        <taxon>Magnoliopsida</taxon>
        <taxon>Liliopsida</taxon>
        <taxon>Poales</taxon>
        <taxon>Poaceae</taxon>
        <taxon>PACMAD clade</taxon>
        <taxon>Chloridoideae</taxon>
        <taxon>Eragrostideae</taxon>
        <taxon>Eragrostidinae</taxon>
        <taxon>Eragrostis</taxon>
    </lineage>
</organism>
<dbReference type="Pfam" id="PF13966">
    <property type="entry name" value="zf-RVT"/>
    <property type="match status" value="1"/>
</dbReference>
<feature type="domain" description="Reverse transcriptase zinc-binding" evidence="2">
    <location>
        <begin position="150"/>
        <end position="227"/>
    </location>
</feature>
<gene>
    <name evidence="3" type="ORF">EJB05_01642</name>
</gene>
<dbReference type="EMBL" id="RWGY01000002">
    <property type="protein sequence ID" value="TVU50276.1"/>
    <property type="molecule type" value="Genomic_DNA"/>
</dbReference>
<dbReference type="InterPro" id="IPR026960">
    <property type="entry name" value="RVT-Znf"/>
</dbReference>
<dbReference type="AlphaFoldDB" id="A0A5J9WQP3"/>
<comment type="caution">
    <text evidence="3">The sequence shown here is derived from an EMBL/GenBank/DDBJ whole genome shotgun (WGS) entry which is preliminary data.</text>
</comment>
<evidence type="ECO:0000313" key="4">
    <source>
        <dbReference type="Proteomes" id="UP000324897"/>
    </source>
</evidence>
<feature type="region of interest" description="Disordered" evidence="1">
    <location>
        <begin position="87"/>
        <end position="111"/>
    </location>
</feature>
<evidence type="ECO:0000259" key="2">
    <source>
        <dbReference type="Pfam" id="PF13966"/>
    </source>
</evidence>
<protein>
    <recommendedName>
        <fullName evidence="2">Reverse transcriptase zinc-binding domain-containing protein</fullName>
    </recommendedName>
</protein>
<feature type="non-terminal residue" evidence="3">
    <location>
        <position position="1"/>
    </location>
</feature>
<feature type="compositionally biased region" description="Basic and acidic residues" evidence="1">
    <location>
        <begin position="88"/>
        <end position="111"/>
    </location>
</feature>
<dbReference type="Gramene" id="TVU50276">
    <property type="protein sequence ID" value="TVU50276"/>
    <property type="gene ID" value="EJB05_01642"/>
</dbReference>
<accession>A0A5J9WQP3</accession>
<dbReference type="Proteomes" id="UP000324897">
    <property type="component" value="Chromosome 6"/>
</dbReference>
<keyword evidence="4" id="KW-1185">Reference proteome</keyword>
<evidence type="ECO:0000313" key="3">
    <source>
        <dbReference type="EMBL" id="TVU50276.1"/>
    </source>
</evidence>
<reference evidence="3 4" key="1">
    <citation type="journal article" date="2019" name="Sci. Rep.">
        <title>A high-quality genome of Eragrostis curvula grass provides insights into Poaceae evolution and supports new strategies to enhance forage quality.</title>
        <authorList>
            <person name="Carballo J."/>
            <person name="Santos B.A.C.M."/>
            <person name="Zappacosta D."/>
            <person name="Garbus I."/>
            <person name="Selva J.P."/>
            <person name="Gallo C.A."/>
            <person name="Diaz A."/>
            <person name="Albertini E."/>
            <person name="Caccamo M."/>
            <person name="Echenique V."/>
        </authorList>
    </citation>
    <scope>NUCLEOTIDE SEQUENCE [LARGE SCALE GENOMIC DNA]</scope>
    <source>
        <strain evidence="4">cv. Victoria</strain>
        <tissue evidence="3">Leaf</tissue>
    </source>
</reference>
<proteinExistence type="predicted"/>
<evidence type="ECO:0000256" key="1">
    <source>
        <dbReference type="SAM" id="MobiDB-lite"/>
    </source>
</evidence>